<evidence type="ECO:0000313" key="2">
    <source>
        <dbReference type="EMBL" id="KAF0744234.1"/>
    </source>
</evidence>
<accession>A0A6G0XUS9</accession>
<proteinExistence type="predicted"/>
<dbReference type="AlphaFoldDB" id="A0A6G0XUS9"/>
<keyword evidence="3" id="KW-1185">Reference proteome</keyword>
<dbReference type="Proteomes" id="UP000478052">
    <property type="component" value="Unassembled WGS sequence"/>
</dbReference>
<dbReference type="OrthoDB" id="10055366at2759"/>
<name>A0A6G0XUS9_APHCR</name>
<sequence length="706" mass="80981">MSQCNAGRKSRVSWDLIMDLLSSIAEELFDVDGNLIKYSHPLWQQLSKNLHGQLSAHSIYLSVKQDRHFCQTKLRKIVGKPITQCEPTYSDNEKQEMSSTDTDDGSDEISENKQFFDFDIPYRDYVKMAPVDEVYGKKTKNKKKYTVLKQGIWTNIIKNDQFIKRCHIVLNVLKHPLQHNIQTMSSCKYIASTHIKMASKRCNGRIDWAPVLSEQLNYRYNGEKRHEVGMQLFQECASNWRRQAVSSLSFDEKLPANVYNNEVLWKCSIHTVCAKPFIVHYWTPCQLVVYKGIRKTYVCLSIDATGSIVKKIKRSTQNILSSHIFLYEAVASNGAYQISVTQMISEKQDTFTIFSWLMLWMNDGVSAPKESLCDFSMTLLGAITRAFCGGMTVRTYVESCLEILTYKKMQIFNCLVLCTALLIFCDSLDKFKDILIDILTVCTNEYDGKIKDSPEINTPSENARIRLLDLIKGHNFSNIVDISEHHALDSEQELFDNSDDIEEEENTSCLDIFFKEIETKICINSLTVGDRLSAYYVPEFKTSLMRICKKFPIWTNIMVPFFKSPYTIASSASVEGEFSQLKNSILKHESRLLPADRFVVTHLRSIENDMKIVRSEQVYSTKKLLVDDSLENITTDDLNTNDVISSNDNFTSSSSTTSISDDDTFNAEECWRGLNNIKTGPLINSREKTIQMPSTPKKRRTKYLES</sequence>
<evidence type="ECO:0000256" key="1">
    <source>
        <dbReference type="SAM" id="MobiDB-lite"/>
    </source>
</evidence>
<reference evidence="2 3" key="1">
    <citation type="submission" date="2019-08" db="EMBL/GenBank/DDBJ databases">
        <title>Whole genome of Aphis craccivora.</title>
        <authorList>
            <person name="Voronova N.V."/>
            <person name="Shulinski R.S."/>
            <person name="Bandarenka Y.V."/>
            <person name="Zhorov D.G."/>
            <person name="Warner D."/>
        </authorList>
    </citation>
    <scope>NUCLEOTIDE SEQUENCE [LARGE SCALE GENOMIC DNA]</scope>
    <source>
        <strain evidence="2">180601</strain>
        <tissue evidence="2">Whole Body</tissue>
    </source>
</reference>
<comment type="caution">
    <text evidence="2">The sequence shown here is derived from an EMBL/GenBank/DDBJ whole genome shotgun (WGS) entry which is preliminary data.</text>
</comment>
<feature type="region of interest" description="Disordered" evidence="1">
    <location>
        <begin position="85"/>
        <end position="108"/>
    </location>
</feature>
<protein>
    <submittedName>
        <fullName evidence="2">Uncharacterized protein</fullName>
    </submittedName>
</protein>
<dbReference type="EMBL" id="VUJU01007529">
    <property type="protein sequence ID" value="KAF0744234.1"/>
    <property type="molecule type" value="Genomic_DNA"/>
</dbReference>
<organism evidence="2 3">
    <name type="scientific">Aphis craccivora</name>
    <name type="common">Cowpea aphid</name>
    <dbReference type="NCBI Taxonomy" id="307492"/>
    <lineage>
        <taxon>Eukaryota</taxon>
        <taxon>Metazoa</taxon>
        <taxon>Ecdysozoa</taxon>
        <taxon>Arthropoda</taxon>
        <taxon>Hexapoda</taxon>
        <taxon>Insecta</taxon>
        <taxon>Pterygota</taxon>
        <taxon>Neoptera</taxon>
        <taxon>Paraneoptera</taxon>
        <taxon>Hemiptera</taxon>
        <taxon>Sternorrhyncha</taxon>
        <taxon>Aphidomorpha</taxon>
        <taxon>Aphidoidea</taxon>
        <taxon>Aphididae</taxon>
        <taxon>Aphidini</taxon>
        <taxon>Aphis</taxon>
        <taxon>Aphis</taxon>
    </lineage>
</organism>
<evidence type="ECO:0000313" key="3">
    <source>
        <dbReference type="Proteomes" id="UP000478052"/>
    </source>
</evidence>
<gene>
    <name evidence="2" type="ORF">FWK35_00032491</name>
</gene>